<dbReference type="Proteomes" id="UP001283691">
    <property type="component" value="Unassembled WGS sequence"/>
</dbReference>
<dbReference type="EMBL" id="JAUQUR010000002">
    <property type="protein sequence ID" value="MDX4069111.1"/>
    <property type="molecule type" value="Genomic_DNA"/>
</dbReference>
<reference evidence="1" key="1">
    <citation type="journal article" date="2023" name="Front. Microbiol.">
        <title>Genomic diversity and taxonomic marker for Arcobacter species.</title>
        <authorList>
            <person name="Zhou G."/>
            <person name="Gu Y."/>
            <person name="Wang H."/>
            <person name="Chen X."/>
            <person name="Zhang X."/>
            <person name="Shao Z."/>
            <person name="Yan X."/>
            <person name="Zhang J."/>
            <person name="Zhang M."/>
        </authorList>
    </citation>
    <scope>NUCLEOTIDE SEQUENCE</scope>
    <source>
        <strain evidence="1">BJSY19SF1-2</strain>
    </source>
</reference>
<comment type="caution">
    <text evidence="1">The sequence shown here is derived from an EMBL/GenBank/DDBJ whole genome shotgun (WGS) entry which is preliminary data.</text>
</comment>
<dbReference type="RefSeq" id="WP_319047875.1">
    <property type="nucleotide sequence ID" value="NZ_JAUQUR010000002.1"/>
</dbReference>
<sequence>MSNYGFIDDETIVKQAKMICDCLGHGKYGNAVEMIIETAVVETGLGRIEDKTIEAGMGLTQFDKLPFEDIKLRNIKRREKIYKDLKVDIHLVEWDDLRYNSYLALLFTRMFYLLKGDPIPKTIEERAAYWKLHYNTKFGKGTVEHYLEMNRKYGVKYDLTTY</sequence>
<accession>A0AAW9DAB6</accession>
<evidence type="ECO:0000313" key="2">
    <source>
        <dbReference type="Proteomes" id="UP001283691"/>
    </source>
</evidence>
<organism evidence="1 2">
    <name type="scientific">Aliarcobacter skirrowii</name>
    <dbReference type="NCBI Taxonomy" id="28200"/>
    <lineage>
        <taxon>Bacteria</taxon>
        <taxon>Pseudomonadati</taxon>
        <taxon>Campylobacterota</taxon>
        <taxon>Epsilonproteobacteria</taxon>
        <taxon>Campylobacterales</taxon>
        <taxon>Arcobacteraceae</taxon>
        <taxon>Aliarcobacter</taxon>
    </lineage>
</organism>
<gene>
    <name evidence="1" type="ORF">Q6A80_05160</name>
</gene>
<evidence type="ECO:0000313" key="1">
    <source>
        <dbReference type="EMBL" id="MDX4069111.1"/>
    </source>
</evidence>
<name>A0AAW9DAB6_9BACT</name>
<proteinExistence type="predicted"/>
<protein>
    <submittedName>
        <fullName evidence="1">Uncharacterized protein</fullName>
    </submittedName>
</protein>
<dbReference type="AlphaFoldDB" id="A0AAW9DAB6"/>
<reference evidence="1" key="2">
    <citation type="submission" date="2023-07" db="EMBL/GenBank/DDBJ databases">
        <authorList>
            <person name="Zhang M."/>
            <person name="Zhou G."/>
        </authorList>
    </citation>
    <scope>NUCLEOTIDE SEQUENCE</scope>
    <source>
        <strain evidence="1">BJSY19SF1-2</strain>
    </source>
</reference>